<keyword evidence="1" id="KW-0812">Transmembrane</keyword>
<keyword evidence="1" id="KW-1133">Transmembrane helix</keyword>
<comment type="caution">
    <text evidence="2">The sequence shown here is derived from an EMBL/GenBank/DDBJ whole genome shotgun (WGS) entry which is preliminary data.</text>
</comment>
<feature type="transmembrane region" description="Helical" evidence="1">
    <location>
        <begin position="318"/>
        <end position="344"/>
    </location>
</feature>
<evidence type="ECO:0000313" key="2">
    <source>
        <dbReference type="EMBL" id="KKK56512.1"/>
    </source>
</evidence>
<evidence type="ECO:0008006" key="3">
    <source>
        <dbReference type="Google" id="ProtNLM"/>
    </source>
</evidence>
<name>A0A0F8WI28_9ZZZZ</name>
<evidence type="ECO:0000256" key="1">
    <source>
        <dbReference type="SAM" id="Phobius"/>
    </source>
</evidence>
<dbReference type="AlphaFoldDB" id="A0A0F8WI28"/>
<gene>
    <name evidence="2" type="ORF">LCGC14_3063780</name>
</gene>
<feature type="non-terminal residue" evidence="2">
    <location>
        <position position="352"/>
    </location>
</feature>
<feature type="transmembrane region" description="Helical" evidence="1">
    <location>
        <begin position="264"/>
        <end position="285"/>
    </location>
</feature>
<protein>
    <recommendedName>
        <fullName evidence="3">Phage tail tape measure protein domain-containing protein</fullName>
    </recommendedName>
</protein>
<sequence>KASAAFGVTVRDMSAELGGAAKGLAKTEETGTLAARALKRLGIDVLDAKGSVRPLNDVLLEVADAFKAMPDGVEKSAIAIDIFGNRIARLIIPLLNQGAAGIRALGKEAESLDLIFTPEQAKLGEALIDALNRFKTAAVGGGVFKGLSQEIGLLFSESAIRAVDGLTAALRRNRDAILAFAEGAVSRAISLVEDLVAAIQGRDADVKEPFILEARDAVVAFAQDVKAAFDNIILPAFRALVEAADFVAGAINRVFGTDFTGRQLLVVAVVGQLLGVFAALASALGLVASGFVALGASALFIGALIQTIAVASGVLTAILLAIGAIPALIVVGLAAAGVAIFVFWDDITDAAQ</sequence>
<dbReference type="EMBL" id="LAZR01064958">
    <property type="protein sequence ID" value="KKK56512.1"/>
    <property type="molecule type" value="Genomic_DNA"/>
</dbReference>
<feature type="transmembrane region" description="Helical" evidence="1">
    <location>
        <begin position="291"/>
        <end position="311"/>
    </location>
</feature>
<organism evidence="2">
    <name type="scientific">marine sediment metagenome</name>
    <dbReference type="NCBI Taxonomy" id="412755"/>
    <lineage>
        <taxon>unclassified sequences</taxon>
        <taxon>metagenomes</taxon>
        <taxon>ecological metagenomes</taxon>
    </lineage>
</organism>
<keyword evidence="1" id="KW-0472">Membrane</keyword>
<proteinExistence type="predicted"/>
<feature type="non-terminal residue" evidence="2">
    <location>
        <position position="1"/>
    </location>
</feature>
<accession>A0A0F8WI28</accession>
<reference evidence="2" key="1">
    <citation type="journal article" date="2015" name="Nature">
        <title>Complex archaea that bridge the gap between prokaryotes and eukaryotes.</title>
        <authorList>
            <person name="Spang A."/>
            <person name="Saw J.H."/>
            <person name="Jorgensen S.L."/>
            <person name="Zaremba-Niedzwiedzka K."/>
            <person name="Martijn J."/>
            <person name="Lind A.E."/>
            <person name="van Eijk R."/>
            <person name="Schleper C."/>
            <person name="Guy L."/>
            <person name="Ettema T.J."/>
        </authorList>
    </citation>
    <scope>NUCLEOTIDE SEQUENCE</scope>
</reference>